<keyword evidence="2 6" id="KW-0812">Transmembrane</keyword>
<dbReference type="PIRSF" id="PIRSF006060">
    <property type="entry name" value="AA_transporter"/>
    <property type="match status" value="1"/>
</dbReference>
<evidence type="ECO:0000256" key="5">
    <source>
        <dbReference type="SAM" id="MobiDB-lite"/>
    </source>
</evidence>
<evidence type="ECO:0000256" key="3">
    <source>
        <dbReference type="ARBA" id="ARBA00022989"/>
    </source>
</evidence>
<dbReference type="Gene3D" id="1.20.1740.10">
    <property type="entry name" value="Amino acid/polyamine transporter I"/>
    <property type="match status" value="1"/>
</dbReference>
<evidence type="ECO:0000256" key="1">
    <source>
        <dbReference type="ARBA" id="ARBA00004141"/>
    </source>
</evidence>
<evidence type="ECO:0000256" key="6">
    <source>
        <dbReference type="SAM" id="Phobius"/>
    </source>
</evidence>
<comment type="subcellular location">
    <subcellularLocation>
        <location evidence="1">Membrane</location>
        <topology evidence="1">Multi-pass membrane protein</topology>
    </subcellularLocation>
</comment>
<feature type="transmembrane region" description="Helical" evidence="6">
    <location>
        <begin position="49"/>
        <end position="70"/>
    </location>
</feature>
<name>A0A915MXS6_MELJA</name>
<dbReference type="FunFam" id="1.20.1740.10:FF:000056">
    <property type="entry name" value="Y+L amino acid transporter 2"/>
    <property type="match status" value="1"/>
</dbReference>
<feature type="transmembrane region" description="Helical" evidence="6">
    <location>
        <begin position="240"/>
        <end position="259"/>
    </location>
</feature>
<protein>
    <submittedName>
        <fullName evidence="8">Amino acid transporter</fullName>
    </submittedName>
</protein>
<dbReference type="Pfam" id="PF13520">
    <property type="entry name" value="AA_permease_2"/>
    <property type="match status" value="2"/>
</dbReference>
<feature type="transmembrane region" description="Helical" evidence="6">
    <location>
        <begin position="366"/>
        <end position="388"/>
    </location>
</feature>
<evidence type="ECO:0000256" key="4">
    <source>
        <dbReference type="ARBA" id="ARBA00023136"/>
    </source>
</evidence>
<accession>A0A915MXS6</accession>
<dbReference type="PANTHER" id="PTHR11785:SF528">
    <property type="entry name" value="AMINO ACID TRANSPORTER PROTEIN JHI-21"/>
    <property type="match status" value="1"/>
</dbReference>
<dbReference type="PANTHER" id="PTHR11785">
    <property type="entry name" value="AMINO ACID TRANSPORTER"/>
    <property type="match status" value="1"/>
</dbReference>
<dbReference type="Proteomes" id="UP000887561">
    <property type="component" value="Unplaced"/>
</dbReference>
<feature type="transmembrane region" description="Helical" evidence="6">
    <location>
        <begin position="126"/>
        <end position="152"/>
    </location>
</feature>
<feature type="transmembrane region" description="Helical" evidence="6">
    <location>
        <begin position="172"/>
        <end position="189"/>
    </location>
</feature>
<feature type="transmembrane region" description="Helical" evidence="6">
    <location>
        <begin position="82"/>
        <end position="105"/>
    </location>
</feature>
<reference evidence="8" key="1">
    <citation type="submission" date="2022-11" db="UniProtKB">
        <authorList>
            <consortium name="WormBaseParasite"/>
        </authorList>
    </citation>
    <scope>IDENTIFICATION</scope>
</reference>
<feature type="transmembrane region" description="Helical" evidence="6">
    <location>
        <begin position="201"/>
        <end position="220"/>
    </location>
</feature>
<dbReference type="WBParaSite" id="scaffold6177_cov155.g10537">
    <property type="protein sequence ID" value="scaffold6177_cov155.g10537"/>
    <property type="gene ID" value="scaffold6177_cov155.g10537"/>
</dbReference>
<dbReference type="AlphaFoldDB" id="A0A915MXS6"/>
<dbReference type="GO" id="GO:0016020">
    <property type="term" value="C:membrane"/>
    <property type="evidence" value="ECO:0007669"/>
    <property type="project" value="UniProtKB-SubCell"/>
</dbReference>
<sequence>MPGNGPKERISVPSEKEALTPPQTNGFGKKNSNGGISQERQQIRLRPKLGLFNGCAIIIGVIIGSGIFISPKGVLIHAGSPLLSLALWTGCGLFSMLGALCYAELGTRIPKSGGDYVYISEAFGPLPAFLFLWIALLIVNPTSNAVIALTFAQYVLKPFFPACPVPETPVRIIAAAIIVLLTFVNCANVRWSTRTQDWSTITKIVALALIVVAGLVNVILGKSETLNQETLLEDSNFSPVHLALAFYSGVFSFSGWNYLNFVTEEIREPHKNLPRAIYISLPTVTLIYILVNMAYFSALSPHEILESDAVAIIFTSSRMFFAGARDGLLPELLAMINIDCLTPTPSLIFLGASSIAMLAFADVYVLINYLAFAESSVITCAVAGLIRLRLQDARSKKKESESDNLESNENIIQV</sequence>
<keyword evidence="7" id="KW-1185">Reference proteome</keyword>
<evidence type="ECO:0000313" key="7">
    <source>
        <dbReference type="Proteomes" id="UP000887561"/>
    </source>
</evidence>
<proteinExistence type="predicted"/>
<evidence type="ECO:0000313" key="8">
    <source>
        <dbReference type="WBParaSite" id="scaffold6177_cov155.g10537"/>
    </source>
</evidence>
<dbReference type="GO" id="GO:0015179">
    <property type="term" value="F:L-amino acid transmembrane transporter activity"/>
    <property type="evidence" value="ECO:0007669"/>
    <property type="project" value="TreeGrafter"/>
</dbReference>
<organism evidence="7 8">
    <name type="scientific">Meloidogyne javanica</name>
    <name type="common">Root-knot nematode worm</name>
    <dbReference type="NCBI Taxonomy" id="6303"/>
    <lineage>
        <taxon>Eukaryota</taxon>
        <taxon>Metazoa</taxon>
        <taxon>Ecdysozoa</taxon>
        <taxon>Nematoda</taxon>
        <taxon>Chromadorea</taxon>
        <taxon>Rhabditida</taxon>
        <taxon>Tylenchina</taxon>
        <taxon>Tylenchomorpha</taxon>
        <taxon>Tylenchoidea</taxon>
        <taxon>Meloidogynidae</taxon>
        <taxon>Meloidogyninae</taxon>
        <taxon>Meloidogyne</taxon>
        <taxon>Meloidogyne incognita group</taxon>
    </lineage>
</organism>
<feature type="compositionally biased region" description="Basic and acidic residues" evidence="5">
    <location>
        <begin position="1"/>
        <end position="18"/>
    </location>
</feature>
<keyword evidence="4 6" id="KW-0472">Membrane</keyword>
<feature type="transmembrane region" description="Helical" evidence="6">
    <location>
        <begin position="279"/>
        <end position="297"/>
    </location>
</feature>
<feature type="compositionally biased region" description="Polar residues" evidence="5">
    <location>
        <begin position="21"/>
        <end position="36"/>
    </location>
</feature>
<dbReference type="InterPro" id="IPR002293">
    <property type="entry name" value="AA/rel_permease1"/>
</dbReference>
<keyword evidence="3 6" id="KW-1133">Transmembrane helix</keyword>
<dbReference type="InterPro" id="IPR050598">
    <property type="entry name" value="AminoAcid_Transporter"/>
</dbReference>
<feature type="region of interest" description="Disordered" evidence="5">
    <location>
        <begin position="1"/>
        <end position="36"/>
    </location>
</feature>
<evidence type="ECO:0000256" key="2">
    <source>
        <dbReference type="ARBA" id="ARBA00022692"/>
    </source>
</evidence>